<dbReference type="Proteomes" id="UP000013307">
    <property type="component" value="Chromosome"/>
</dbReference>
<evidence type="ECO:0000313" key="2">
    <source>
        <dbReference type="Proteomes" id="UP000013307"/>
    </source>
</evidence>
<evidence type="ECO:0000313" key="1">
    <source>
        <dbReference type="EMBL" id="AGK61473.1"/>
    </source>
</evidence>
<gene>
    <name evidence="1" type="ORF">Asulf_01490</name>
</gene>
<reference evidence="1 2" key="1">
    <citation type="journal article" date="2013" name="Genome Announc.">
        <title>Complete Genome Sequence of the Thermophilic and Facultatively Chemolithoautotrophic Sulfate Reducer Archaeoglobus sulfaticallidus Strain PM70-1T.</title>
        <authorList>
            <person name="Stokke R."/>
            <person name="Hocking W.P."/>
            <person name="Steinsbu B.O."/>
            <person name="Steen I.H."/>
        </authorList>
    </citation>
    <scope>NUCLEOTIDE SEQUENCE [LARGE SCALE GENOMIC DNA]</scope>
    <source>
        <strain evidence="1">PM70-1</strain>
    </source>
</reference>
<protein>
    <submittedName>
        <fullName evidence="1">Uncharacterized protein</fullName>
    </submittedName>
</protein>
<keyword evidence="2" id="KW-1185">Reference proteome</keyword>
<dbReference type="EMBL" id="CP005290">
    <property type="protein sequence ID" value="AGK61473.1"/>
    <property type="molecule type" value="Genomic_DNA"/>
</dbReference>
<sequence>MIPPSFRPAKCCGTCDFYKGSYCIKHNFPTTDVMVCDEHPGGEKR</sequence>
<organism evidence="1 2">
    <name type="scientific">Archaeoglobus sulfaticallidus PM70-1</name>
    <dbReference type="NCBI Taxonomy" id="387631"/>
    <lineage>
        <taxon>Archaea</taxon>
        <taxon>Methanobacteriati</taxon>
        <taxon>Methanobacteriota</taxon>
        <taxon>Archaeoglobi</taxon>
        <taxon>Archaeoglobales</taxon>
        <taxon>Archaeoglobaceae</taxon>
        <taxon>Archaeoglobus</taxon>
    </lineage>
</organism>
<proteinExistence type="predicted"/>
<accession>N0BEP2</accession>
<name>N0BEP2_9EURY</name>
<dbReference type="KEGG" id="ast:Asulf_01490"/>
<dbReference type="eggNOG" id="ENOG502N5C1">
    <property type="taxonomic scope" value="Archaea"/>
</dbReference>
<dbReference type="AlphaFoldDB" id="N0BEP2"/>
<dbReference type="HOGENOM" id="CLU_3282703_0_0_2"/>